<proteinExistence type="predicted"/>
<dbReference type="AlphaFoldDB" id="A0A135L0Y2"/>
<dbReference type="EMBL" id="LSKU01000001">
    <property type="protein sequence ID" value="KXG42658.1"/>
    <property type="molecule type" value="Genomic_DNA"/>
</dbReference>
<gene>
    <name evidence="1" type="ORF">U473_00300</name>
</gene>
<evidence type="ECO:0000313" key="1">
    <source>
        <dbReference type="EMBL" id="KXG42658.1"/>
    </source>
</evidence>
<name>A0A135L0Y2_9BACI</name>
<organism evidence="1 2">
    <name type="scientific">Tepidibacillus decaturensis</name>
    <dbReference type="NCBI Taxonomy" id="1413211"/>
    <lineage>
        <taxon>Bacteria</taxon>
        <taxon>Bacillati</taxon>
        <taxon>Bacillota</taxon>
        <taxon>Bacilli</taxon>
        <taxon>Bacillales</taxon>
        <taxon>Bacillaceae</taxon>
        <taxon>Tepidibacillus</taxon>
    </lineage>
</organism>
<comment type="caution">
    <text evidence="1">The sequence shown here is derived from an EMBL/GenBank/DDBJ whole genome shotgun (WGS) entry which is preliminary data.</text>
</comment>
<sequence length="247" mass="28143">MKIGLRKAIEDLIAAYQGSREVAIESMREVIDEWKDKVNIYQADHIHKQIKDGLESVVSNVTKVNTTLNQKLNALVQGTKEKVMPLYVTEFEKPADYETQISNALRYLDIEGEDITDDSAYPILKKFIDDHDQMKLFKNIIKKRVKANGGQMEDANGKSTFPKTFGKLNEIEMILDIFNEMESIAEKLFMHDKENGETFIINGYKYSLPIESYEEIASEEGIVALAKKLEDELKKIDGVEQVANQTA</sequence>
<reference evidence="1 2" key="1">
    <citation type="submission" date="2016-02" db="EMBL/GenBank/DDBJ databases">
        <title>Draft Genome for Tepidibacillus decaturensis nov. sp. Strain Z9, an Anaerobic, Moderately Thermophilic and Heterotrophic Bacterium from Deep Subsurface of the Illinois Basin, USA.</title>
        <authorList>
            <person name="Dong Y."/>
            <person name="Chang J.Y."/>
            <person name="Sanford R."/>
            <person name="Fouke B.W."/>
        </authorList>
    </citation>
    <scope>NUCLEOTIDE SEQUENCE [LARGE SCALE GENOMIC DNA]</scope>
    <source>
        <strain evidence="1 2">Z9</strain>
    </source>
</reference>
<dbReference type="RefSeq" id="WP_068722324.1">
    <property type="nucleotide sequence ID" value="NZ_LSKU01000001.1"/>
</dbReference>
<accession>A0A135L0Y2</accession>
<dbReference type="Proteomes" id="UP000070352">
    <property type="component" value="Unassembled WGS sequence"/>
</dbReference>
<dbReference type="STRING" id="1413211.U473_00300"/>
<evidence type="ECO:0000313" key="2">
    <source>
        <dbReference type="Proteomes" id="UP000070352"/>
    </source>
</evidence>
<dbReference type="OrthoDB" id="2083348at2"/>
<keyword evidence="2" id="KW-1185">Reference proteome</keyword>
<protein>
    <submittedName>
        <fullName evidence="1">Uncharacterized protein</fullName>
    </submittedName>
</protein>